<dbReference type="GO" id="GO:0005929">
    <property type="term" value="C:cilium"/>
    <property type="evidence" value="ECO:0007669"/>
    <property type="project" value="GOC"/>
</dbReference>
<accession>A0A1Y2CKN5</accession>
<feature type="non-terminal residue" evidence="2">
    <location>
        <position position="835"/>
    </location>
</feature>
<dbReference type="Gene3D" id="2.130.10.10">
    <property type="entry name" value="YVTN repeat-like/Quinoprotein amine dehydrogenase"/>
    <property type="match status" value="2"/>
</dbReference>
<dbReference type="PANTHER" id="PTHR16022:SF0">
    <property type="entry name" value="CYTOPLASMIC DYNEIN 2 INTERMEDIATE CHAIN 1"/>
    <property type="match status" value="1"/>
</dbReference>
<name>A0A1Y2CKN5_9FUNG</name>
<dbReference type="EMBL" id="MCOG01000104">
    <property type="protein sequence ID" value="ORY47560.1"/>
    <property type="molecule type" value="Genomic_DNA"/>
</dbReference>
<keyword evidence="3" id="KW-1185">Reference proteome</keyword>
<feature type="compositionally biased region" description="Basic and acidic residues" evidence="1">
    <location>
        <begin position="107"/>
        <end position="119"/>
    </location>
</feature>
<dbReference type="AlphaFoldDB" id="A0A1Y2CKN5"/>
<dbReference type="GO" id="GO:0042073">
    <property type="term" value="P:intraciliary transport"/>
    <property type="evidence" value="ECO:0007669"/>
    <property type="project" value="InterPro"/>
</dbReference>
<dbReference type="GO" id="GO:0045504">
    <property type="term" value="F:dynein heavy chain binding"/>
    <property type="evidence" value="ECO:0007669"/>
    <property type="project" value="InterPro"/>
</dbReference>
<dbReference type="InterPro" id="IPR042505">
    <property type="entry name" value="DYNC2I1"/>
</dbReference>
<evidence type="ECO:0008006" key="4">
    <source>
        <dbReference type="Google" id="ProtNLM"/>
    </source>
</evidence>
<feature type="compositionally biased region" description="Acidic residues" evidence="1">
    <location>
        <begin position="84"/>
        <end position="96"/>
    </location>
</feature>
<feature type="region of interest" description="Disordered" evidence="1">
    <location>
        <begin position="81"/>
        <end position="119"/>
    </location>
</feature>
<dbReference type="OrthoDB" id="2162425at2759"/>
<dbReference type="GO" id="GO:0005868">
    <property type="term" value="C:cytoplasmic dynein complex"/>
    <property type="evidence" value="ECO:0007669"/>
    <property type="project" value="InterPro"/>
</dbReference>
<dbReference type="GO" id="GO:0045503">
    <property type="term" value="F:dynein light chain binding"/>
    <property type="evidence" value="ECO:0007669"/>
    <property type="project" value="InterPro"/>
</dbReference>
<protein>
    <recommendedName>
        <fullName evidence="4">WD40 repeat-like protein</fullName>
    </recommendedName>
</protein>
<comment type="caution">
    <text evidence="2">The sequence shown here is derived from an EMBL/GenBank/DDBJ whole genome shotgun (WGS) entry which is preliminary data.</text>
</comment>
<sequence length="835" mass="96650">MNHSRKIMIGLNSYNSKKNEIEEEHYDKDGYVKTNSDINIEKTENITEYTEDGYDDDFEEIDAEEMNKLVQAMNEENEKLFYEKEEEDEEEDEEEKETYSVRMSLPFKEKDSTQDEEKLPDQIVLDFNTSRRKYLQNEKMQKLLKRQKDLSNFIDFDIVDYVIFDHPPMSEYELYIRNYGNSNTVQVAIQSNEELISTEQQTDDWNVQDKYVQATSQYLNDCGSGEPNLPWLKKDVDYFSTKNSQTDQLKSVNMKTLKSFLKRTSNLMEKILESDAQSYIENKENFVSLDSYWFTEGYIALQRLEIMKGRKPISIDFSPNSSKIILIHWSCVQEDEEKMTKKKEASHSKPSKFEKFKTNDIITLFNYNNDSLPIRVLLCDSELTCCKYCGPTEQYIVGGSINGSLCLWDLESYDENFNVKEGSHLYNYYLHYPCYCTVGSFNEKINHEHPIQNILLLSETDSDEEDNITEKANNNYGSREEINEMTGIADSNQQQSFQFMSIDQSGLAKIWTAIKISEDSSLNLFEYDYGLNYNSKVRLISGNYIKIGKKQCGSDSLSVNNSCLLSNGRIIVCTNFGEIYQESRFGEACYPKQYSINESFTYQLDLDQTIILDDTDSHQNTEKSNNNNNNNSKNNNNNNNNNNQLIEEAKKSLSNFHKLSNRQDHSYLLKITAFCSSPFNPDLFLVGYDNSIVALYSSLYSNSLYEWKVATSTSSSSSSSSSSSNKKKGIHQISWSKDRPFVFYVLCSFNILHIFDLLESEIDPLYSCILNCEDQPSQPNSNSELMVTSFAITKSESKEYSSSILSVGWSNGHVFLYKLREDLSEMVIDEKEKFN</sequence>
<gene>
    <name evidence="2" type="ORF">LY90DRAFT_671194</name>
</gene>
<evidence type="ECO:0000313" key="3">
    <source>
        <dbReference type="Proteomes" id="UP000193920"/>
    </source>
</evidence>
<evidence type="ECO:0000256" key="1">
    <source>
        <dbReference type="SAM" id="MobiDB-lite"/>
    </source>
</evidence>
<feature type="region of interest" description="Disordered" evidence="1">
    <location>
        <begin position="617"/>
        <end position="643"/>
    </location>
</feature>
<evidence type="ECO:0000313" key="2">
    <source>
        <dbReference type="EMBL" id="ORY47560.1"/>
    </source>
</evidence>
<dbReference type="InterPro" id="IPR036322">
    <property type="entry name" value="WD40_repeat_dom_sf"/>
</dbReference>
<dbReference type="InterPro" id="IPR015943">
    <property type="entry name" value="WD40/YVTN_repeat-like_dom_sf"/>
</dbReference>
<organism evidence="2 3">
    <name type="scientific">Neocallimastix californiae</name>
    <dbReference type="NCBI Taxonomy" id="1754190"/>
    <lineage>
        <taxon>Eukaryota</taxon>
        <taxon>Fungi</taxon>
        <taxon>Fungi incertae sedis</taxon>
        <taxon>Chytridiomycota</taxon>
        <taxon>Chytridiomycota incertae sedis</taxon>
        <taxon>Neocallimastigomycetes</taxon>
        <taxon>Neocallimastigales</taxon>
        <taxon>Neocallimastigaceae</taxon>
        <taxon>Neocallimastix</taxon>
    </lineage>
</organism>
<feature type="compositionally biased region" description="Low complexity" evidence="1">
    <location>
        <begin position="623"/>
        <end position="643"/>
    </location>
</feature>
<proteinExistence type="predicted"/>
<dbReference type="SUPFAM" id="SSF50978">
    <property type="entry name" value="WD40 repeat-like"/>
    <property type="match status" value="1"/>
</dbReference>
<dbReference type="PANTHER" id="PTHR16022">
    <property type="entry name" value="WD REPEAT DOMAIN 60"/>
    <property type="match status" value="1"/>
</dbReference>
<dbReference type="Proteomes" id="UP000193920">
    <property type="component" value="Unassembled WGS sequence"/>
</dbReference>
<reference evidence="2 3" key="1">
    <citation type="submission" date="2016-08" db="EMBL/GenBank/DDBJ databases">
        <title>A Parts List for Fungal Cellulosomes Revealed by Comparative Genomics.</title>
        <authorList>
            <consortium name="DOE Joint Genome Institute"/>
            <person name="Haitjema C.H."/>
            <person name="Gilmore S.P."/>
            <person name="Henske J.K."/>
            <person name="Solomon K.V."/>
            <person name="De Groot R."/>
            <person name="Kuo A."/>
            <person name="Mondo S.J."/>
            <person name="Salamov A.A."/>
            <person name="Labutti K."/>
            <person name="Zhao Z."/>
            <person name="Chiniquy J."/>
            <person name="Barry K."/>
            <person name="Brewer H.M."/>
            <person name="Purvine S.O."/>
            <person name="Wright A.T."/>
            <person name="Boxma B."/>
            <person name="Van Alen T."/>
            <person name="Hackstein J.H."/>
            <person name="Baker S.E."/>
            <person name="Grigoriev I.V."/>
            <person name="O'Malley M.A."/>
        </authorList>
    </citation>
    <scope>NUCLEOTIDE SEQUENCE [LARGE SCALE GENOMIC DNA]</scope>
    <source>
        <strain evidence="2 3">G1</strain>
    </source>
</reference>
<dbReference type="STRING" id="1754190.A0A1Y2CKN5"/>